<feature type="transmembrane region" description="Helical" evidence="4">
    <location>
        <begin position="601"/>
        <end position="620"/>
    </location>
</feature>
<reference evidence="7" key="1">
    <citation type="submission" date="2012-05" db="EMBL/GenBank/DDBJ databases">
        <title>Whole Genome Assembly of Lutzomyia longipalpis.</title>
        <authorList>
            <person name="Richards S."/>
            <person name="Qu C."/>
            <person name="Dillon R."/>
            <person name="Worley K."/>
            <person name="Scherer S."/>
            <person name="Batterton M."/>
            <person name="Taylor A."/>
            <person name="Hawes A."/>
            <person name="Hernandez B."/>
            <person name="Kovar C."/>
            <person name="Mandapat C."/>
            <person name="Pham C."/>
            <person name="Qu C."/>
            <person name="Jing C."/>
            <person name="Bess C."/>
            <person name="Bandaranaike D."/>
            <person name="Ngo D."/>
            <person name="Ongeri F."/>
            <person name="Arias F."/>
            <person name="Lara F."/>
            <person name="Weissenberger G."/>
            <person name="Kamau G."/>
            <person name="Han H."/>
            <person name="Shen H."/>
            <person name="Dinh H."/>
            <person name="Khalil I."/>
            <person name="Jones J."/>
            <person name="Shafer J."/>
            <person name="Jayaseelan J."/>
            <person name="Quiroz J."/>
            <person name="Blankenburg K."/>
            <person name="Nguyen L."/>
            <person name="Jackson L."/>
            <person name="Francisco L."/>
            <person name="Tang L.-Y."/>
            <person name="Pu L.-L."/>
            <person name="Perales L."/>
            <person name="Lorensuhewa L."/>
            <person name="Munidasa M."/>
            <person name="Coyle M."/>
            <person name="Taylor M."/>
            <person name="Puazo M."/>
            <person name="Firestine M."/>
            <person name="Scheel M."/>
            <person name="Javaid M."/>
            <person name="Wang M."/>
            <person name="Li M."/>
            <person name="Tabassum N."/>
            <person name="Saada N."/>
            <person name="Osuji N."/>
            <person name="Aqrawi P."/>
            <person name="Fu Q."/>
            <person name="Thornton R."/>
            <person name="Raj R."/>
            <person name="Goodspeed R."/>
            <person name="Mata R."/>
            <person name="Najjar R."/>
            <person name="Gubbala S."/>
            <person name="Lee S."/>
            <person name="Denson S."/>
            <person name="Patil S."/>
            <person name="Macmil S."/>
            <person name="Qi S."/>
            <person name="Matskevitch T."/>
            <person name="Palculict T."/>
            <person name="Mathew T."/>
            <person name="Vee V."/>
            <person name="Velamala V."/>
            <person name="Korchina V."/>
            <person name="Cai W."/>
            <person name="Liu W."/>
            <person name="Dai W."/>
            <person name="Zou X."/>
            <person name="Zhu Y."/>
            <person name="Zhang Y."/>
            <person name="Wu Y.-Q."/>
            <person name="Xin Y."/>
            <person name="Nazarath L."/>
            <person name="Kovar C."/>
            <person name="Han Y."/>
            <person name="Muzny D."/>
            <person name="Gibbs R."/>
        </authorList>
    </citation>
    <scope>NUCLEOTIDE SEQUENCE [LARGE SCALE GENOMIC DNA]</scope>
    <source>
        <strain evidence="7">Jacobina</strain>
    </source>
</reference>
<dbReference type="Pfam" id="PF00201">
    <property type="entry name" value="UDPGT"/>
    <property type="match status" value="2"/>
</dbReference>
<dbReference type="InterPro" id="IPR050271">
    <property type="entry name" value="UDP-glycosyltransferase"/>
</dbReference>
<proteinExistence type="inferred from homology"/>
<evidence type="ECO:0000256" key="3">
    <source>
        <dbReference type="ARBA" id="ARBA00022679"/>
    </source>
</evidence>
<keyword evidence="2" id="KW-0328">Glycosyltransferase</keyword>
<dbReference type="FunFam" id="3.40.50.2000:FF:000021">
    <property type="entry name" value="UDP-glucuronosyltransferase"/>
    <property type="match status" value="2"/>
</dbReference>
<evidence type="ECO:0000313" key="6">
    <source>
        <dbReference type="EnsemblMetazoa" id="LLOJ004128-PA"/>
    </source>
</evidence>
<dbReference type="PANTHER" id="PTHR48043">
    <property type="entry name" value="EG:EG0003.4 PROTEIN-RELATED"/>
    <property type="match status" value="1"/>
</dbReference>
<keyword evidence="7" id="KW-1185">Reference proteome</keyword>
<sequence length="641" mass="74044">YTFLWKYENSSLLFERPPNVLISKWLPQNDILAHPNLKLFITHGGILSIHETIWHGVPALGVPVLLDQFSNIEYCVGSGFAEEEDITKIERNSFKKLIIKMINDPKYKENVKLHSKLFRDQIDSPLERAVWWTEFVMRHPNMTFMSPPYTDVSPFIRHSWDRKSSSLGQNFEVIMRIFLIFLLPGIVQCANILFLEGVPSPSHHVWMKTLIYALAERGHNITSISVDIEENPPKNVHYLHLDRVYEVLYDGSGDMNYVELGRSNVFMKILVYVAFTMRALQGSAISTGYQQLLNYPDDFKFDLIINDFTAVSFALPLVGGVATPSYVPYIFFASDLTSFKDRLTNFVALYVDYFIRDYYIAPKIHSTLGKDFPNLKDVTELDKLTKIVLLNKDSSIGVPEQSLPNVVFKGVVIFSLGTNVMSDMLDNDCFTEILEAFRALPDYTFLFKTDVEKFPVDLPKNVVPIKWLPQNDVLAHPKVKLFITHCGLLSVQEALWHGVPMIGIPIISEQFDNIRMLVRDGLGEHQDLMTIERHAFQRLIERVLKNPKYGENAKARSSAVRDQKESPLERAVWWTEYVLRHPNMTHMRSDSVDRGFIQRHSWDIVVFIYTILLILLYVIYKTAFKILRKMTGKEVNKHKQQ</sequence>
<dbReference type="InterPro" id="IPR002213">
    <property type="entry name" value="UDP_glucos_trans"/>
</dbReference>
<dbReference type="Proteomes" id="UP000092461">
    <property type="component" value="Unassembled WGS sequence"/>
</dbReference>
<dbReference type="EMBL" id="GITU01009880">
    <property type="protein sequence ID" value="MBC1178583.1"/>
    <property type="molecule type" value="Transcribed_RNA"/>
</dbReference>
<dbReference type="VEuPathDB" id="VectorBase:LLOJ004128"/>
<keyword evidence="3 5" id="KW-0808">Transferase</keyword>
<dbReference type="PANTHER" id="PTHR48043:SF159">
    <property type="entry name" value="EG:EG0003.4 PROTEIN-RELATED"/>
    <property type="match status" value="1"/>
</dbReference>
<dbReference type="EnsemblMetazoa" id="LLOJ004128-RA">
    <property type="protein sequence ID" value="LLOJ004128-PA"/>
    <property type="gene ID" value="LLOJ004128"/>
</dbReference>
<keyword evidence="4" id="KW-0812">Transmembrane</keyword>
<dbReference type="Gene3D" id="3.40.50.2000">
    <property type="entry name" value="Glycogen Phosphorylase B"/>
    <property type="match status" value="2"/>
</dbReference>
<dbReference type="EMBL" id="AJWK01013057">
    <property type="status" value="NOT_ANNOTATED_CDS"/>
    <property type="molecule type" value="Genomic_DNA"/>
</dbReference>
<dbReference type="PROSITE" id="PS00375">
    <property type="entry name" value="UDPGT"/>
    <property type="match status" value="2"/>
</dbReference>
<organism evidence="6 7">
    <name type="scientific">Lutzomyia longipalpis</name>
    <name type="common">Sand fly</name>
    <dbReference type="NCBI Taxonomy" id="7200"/>
    <lineage>
        <taxon>Eukaryota</taxon>
        <taxon>Metazoa</taxon>
        <taxon>Ecdysozoa</taxon>
        <taxon>Arthropoda</taxon>
        <taxon>Hexapoda</taxon>
        <taxon>Insecta</taxon>
        <taxon>Pterygota</taxon>
        <taxon>Neoptera</taxon>
        <taxon>Endopterygota</taxon>
        <taxon>Diptera</taxon>
        <taxon>Nematocera</taxon>
        <taxon>Psychodoidea</taxon>
        <taxon>Psychodidae</taxon>
        <taxon>Lutzomyia</taxon>
        <taxon>Lutzomyia</taxon>
    </lineage>
</organism>
<keyword evidence="4" id="KW-1133">Transmembrane helix</keyword>
<keyword evidence="4" id="KW-0472">Membrane</keyword>
<dbReference type="InterPro" id="IPR035595">
    <property type="entry name" value="UDP_glycos_trans_CS"/>
</dbReference>
<dbReference type="CDD" id="cd03784">
    <property type="entry name" value="GT1_Gtf-like"/>
    <property type="match status" value="2"/>
</dbReference>
<evidence type="ECO:0000256" key="2">
    <source>
        <dbReference type="ARBA" id="ARBA00022676"/>
    </source>
</evidence>
<dbReference type="VEuPathDB" id="VectorBase:LLONM1_003095"/>
<evidence type="ECO:0000256" key="1">
    <source>
        <dbReference type="ARBA" id="ARBA00009995"/>
    </source>
</evidence>
<dbReference type="SUPFAM" id="SSF53756">
    <property type="entry name" value="UDP-Glycosyltransferase/glycogen phosphorylase"/>
    <property type="match status" value="2"/>
</dbReference>
<dbReference type="AlphaFoldDB" id="A0A1B0CI66"/>
<protein>
    <submittedName>
        <fullName evidence="5">Putative udp-glucoronosyl and udp-glucosyl transferase</fullName>
    </submittedName>
</protein>
<evidence type="ECO:0000256" key="4">
    <source>
        <dbReference type="SAM" id="Phobius"/>
    </source>
</evidence>
<accession>A0A1B0CI66</accession>
<name>A0A1B0CI66_LUTLO</name>
<evidence type="ECO:0000313" key="5">
    <source>
        <dbReference type="EMBL" id="MBC1178583.1"/>
    </source>
</evidence>
<dbReference type="GO" id="GO:0008194">
    <property type="term" value="F:UDP-glycosyltransferase activity"/>
    <property type="evidence" value="ECO:0007669"/>
    <property type="project" value="InterPro"/>
</dbReference>
<reference evidence="6" key="3">
    <citation type="submission" date="2020-05" db="UniProtKB">
        <authorList>
            <consortium name="EnsemblMetazoa"/>
        </authorList>
    </citation>
    <scope>IDENTIFICATION</scope>
    <source>
        <strain evidence="6">Jacobina</strain>
    </source>
</reference>
<evidence type="ECO:0000313" key="7">
    <source>
        <dbReference type="Proteomes" id="UP000092461"/>
    </source>
</evidence>
<dbReference type="VEuPathDB" id="VectorBase:LLONM1_010771"/>
<reference evidence="5" key="2">
    <citation type="journal article" date="2020" name="BMC">
        <title>Leishmania infection induces a limited differential gene expression in the sand fly midgut.</title>
        <authorList>
            <person name="Coutinho-Abreu I.V."/>
            <person name="Serafim T.D."/>
            <person name="Meneses C."/>
            <person name="Kamhawi S."/>
            <person name="Oliveira F."/>
            <person name="Valenzuela J.G."/>
        </authorList>
    </citation>
    <scope>NUCLEOTIDE SEQUENCE</scope>
    <source>
        <strain evidence="5">Jacobina</strain>
        <tissue evidence="5">Midgut</tissue>
    </source>
</reference>
<comment type="similarity">
    <text evidence="1">Belongs to the UDP-glycosyltransferase family.</text>
</comment>